<dbReference type="Proteomes" id="UP000192907">
    <property type="component" value="Unassembled WGS sequence"/>
</dbReference>
<sequence length="61" mass="6912">MYNKIITLGILISFFAPALVLARIPVRITPRFALKVFVSYTVAYLFLGLAIKFVPNLVNPW</sequence>
<keyword evidence="1" id="KW-1133">Transmembrane helix</keyword>
<keyword evidence="1" id="KW-0812">Transmembrane</keyword>
<dbReference type="EMBL" id="FWZT01000006">
    <property type="protein sequence ID" value="SMF18443.1"/>
    <property type="molecule type" value="Genomic_DNA"/>
</dbReference>
<organism evidence="2 3">
    <name type="scientific">Pseudobacteriovorax antillogorgiicola</name>
    <dbReference type="NCBI Taxonomy" id="1513793"/>
    <lineage>
        <taxon>Bacteria</taxon>
        <taxon>Pseudomonadati</taxon>
        <taxon>Bdellovibrionota</taxon>
        <taxon>Oligoflexia</taxon>
        <taxon>Oligoflexales</taxon>
        <taxon>Pseudobacteriovoracaceae</taxon>
        <taxon>Pseudobacteriovorax</taxon>
    </lineage>
</organism>
<dbReference type="STRING" id="1513793.SAMN06296036_106177"/>
<dbReference type="RefSeq" id="WP_143478158.1">
    <property type="nucleotide sequence ID" value="NZ_SLZT01000006.1"/>
</dbReference>
<feature type="transmembrane region" description="Helical" evidence="1">
    <location>
        <begin position="32"/>
        <end position="54"/>
    </location>
</feature>
<name>A0A1Y6BLW0_9BACT</name>
<evidence type="ECO:0000313" key="3">
    <source>
        <dbReference type="Proteomes" id="UP000192907"/>
    </source>
</evidence>
<gene>
    <name evidence="2" type="ORF">SAMN06296036_106177</name>
</gene>
<proteinExistence type="predicted"/>
<keyword evidence="3" id="KW-1185">Reference proteome</keyword>
<keyword evidence="1" id="KW-0472">Membrane</keyword>
<accession>A0A1Y6BLW0</accession>
<protein>
    <submittedName>
        <fullName evidence="2">Uncharacterized protein</fullName>
    </submittedName>
</protein>
<dbReference type="AlphaFoldDB" id="A0A1Y6BLW0"/>
<evidence type="ECO:0000313" key="2">
    <source>
        <dbReference type="EMBL" id="SMF18443.1"/>
    </source>
</evidence>
<reference evidence="3" key="1">
    <citation type="submission" date="2017-04" db="EMBL/GenBank/DDBJ databases">
        <authorList>
            <person name="Varghese N."/>
            <person name="Submissions S."/>
        </authorList>
    </citation>
    <scope>NUCLEOTIDE SEQUENCE [LARGE SCALE GENOMIC DNA]</scope>
    <source>
        <strain evidence="3">RKEM611</strain>
    </source>
</reference>
<evidence type="ECO:0000256" key="1">
    <source>
        <dbReference type="SAM" id="Phobius"/>
    </source>
</evidence>